<evidence type="ECO:0000313" key="3">
    <source>
        <dbReference type="Proteomes" id="UP000685013"/>
    </source>
</evidence>
<reference evidence="2 3" key="1">
    <citation type="journal article" date="2021" name="Hortic Res">
        <title>The domestication of Cucurbita argyrosperma as revealed by the genome of its wild relative.</title>
        <authorList>
            <person name="Barrera-Redondo J."/>
            <person name="Sanchez-de la Vega G."/>
            <person name="Aguirre-Liguori J.A."/>
            <person name="Castellanos-Morales G."/>
            <person name="Gutierrez-Guerrero Y.T."/>
            <person name="Aguirre-Dugua X."/>
            <person name="Aguirre-Planter E."/>
            <person name="Tenaillon M.I."/>
            <person name="Lira-Saade R."/>
            <person name="Eguiarte L.E."/>
        </authorList>
    </citation>
    <scope>NUCLEOTIDE SEQUENCE [LARGE SCALE GENOMIC DNA]</scope>
    <source>
        <strain evidence="2">JBR-2021</strain>
    </source>
</reference>
<keyword evidence="3" id="KW-1185">Reference proteome</keyword>
<accession>A0AAV6MW01</accession>
<feature type="non-terminal residue" evidence="2">
    <location>
        <position position="1"/>
    </location>
</feature>
<name>A0AAV6MW01_9ROSI</name>
<evidence type="ECO:0000313" key="2">
    <source>
        <dbReference type="EMBL" id="KAG6588458.1"/>
    </source>
</evidence>
<evidence type="ECO:0000259" key="1">
    <source>
        <dbReference type="Pfam" id="PF14379"/>
    </source>
</evidence>
<dbReference type="Pfam" id="PF14379">
    <property type="entry name" value="Myb_CC_LHEQLE"/>
    <property type="match status" value="1"/>
</dbReference>
<dbReference type="AlphaFoldDB" id="A0AAV6MW01"/>
<organism evidence="2 3">
    <name type="scientific">Cucurbita argyrosperma subsp. sororia</name>
    <dbReference type="NCBI Taxonomy" id="37648"/>
    <lineage>
        <taxon>Eukaryota</taxon>
        <taxon>Viridiplantae</taxon>
        <taxon>Streptophyta</taxon>
        <taxon>Embryophyta</taxon>
        <taxon>Tracheophyta</taxon>
        <taxon>Spermatophyta</taxon>
        <taxon>Magnoliopsida</taxon>
        <taxon>eudicotyledons</taxon>
        <taxon>Gunneridae</taxon>
        <taxon>Pentapetalae</taxon>
        <taxon>rosids</taxon>
        <taxon>fabids</taxon>
        <taxon>Cucurbitales</taxon>
        <taxon>Cucurbitaceae</taxon>
        <taxon>Cucurbiteae</taxon>
        <taxon>Cucurbita</taxon>
    </lineage>
</organism>
<sequence length="130" mass="14935">MLSRVYGGVEYHREAGAHGHIAVFQVTEALRVQMEVQRQGAEQPEVQRHSLQLRLKHKANTYIRYSNRACQAIKRSGLQAYAGLEGCQEALSRMRNQQSRRLARDWHHWSHKKCCPSQNDAAALENEKPS</sequence>
<comment type="caution">
    <text evidence="2">The sequence shown here is derived from an EMBL/GenBank/DDBJ whole genome shotgun (WGS) entry which is preliminary data.</text>
</comment>
<dbReference type="Proteomes" id="UP000685013">
    <property type="component" value="Chromosome 11"/>
</dbReference>
<dbReference type="EMBL" id="JAGKQH010000011">
    <property type="protein sequence ID" value="KAG6588458.1"/>
    <property type="molecule type" value="Genomic_DNA"/>
</dbReference>
<proteinExistence type="predicted"/>
<feature type="domain" description="MYB-CC type transcription factor LHEQLE-containing" evidence="1">
    <location>
        <begin position="25"/>
        <end position="56"/>
    </location>
</feature>
<dbReference type="InterPro" id="IPR025756">
    <property type="entry name" value="Myb_CC_LHEQLE"/>
</dbReference>
<protein>
    <submittedName>
        <fullName evidence="2">Protein PHR1-LIKE 3</fullName>
    </submittedName>
</protein>
<gene>
    <name evidence="2" type="primary">PHL3</name>
    <name evidence="2" type="ORF">SDJN03_17023</name>
</gene>